<dbReference type="GO" id="GO:0003824">
    <property type="term" value="F:catalytic activity"/>
    <property type="evidence" value="ECO:0007669"/>
    <property type="project" value="InterPro"/>
</dbReference>
<accession>A0A8B9AFK1</accession>
<reference evidence="3" key="1">
    <citation type="journal article" date="2019" name="Nat. Commun.">
        <title>Genome-wide association mapping of date palm fruit traits.</title>
        <authorList>
            <person name="Hazzouri K.M."/>
            <person name="Gros-Balthazard M."/>
            <person name="Flowers J.M."/>
            <person name="Copetti D."/>
            <person name="Lemansour A."/>
            <person name="Lebrun M."/>
            <person name="Masmoudi K."/>
            <person name="Ferrand S."/>
            <person name="Dhar M.I."/>
            <person name="Fresquez Z.A."/>
            <person name="Rosas U."/>
            <person name="Zhang J."/>
            <person name="Talag J."/>
            <person name="Lee S."/>
            <person name="Kudrna D."/>
            <person name="Powell R.F."/>
            <person name="Leitch I.J."/>
            <person name="Krueger R.R."/>
            <person name="Wing R.A."/>
            <person name="Amiri K.M.A."/>
            <person name="Purugganan M.D."/>
        </authorList>
    </citation>
    <scope>NUCLEOTIDE SEQUENCE [LARGE SCALE GENOMIC DNA]</scope>
    <source>
        <strain evidence="3">cv. Khalas</strain>
    </source>
</reference>
<dbReference type="PANTHER" id="PTHR33710">
    <property type="entry name" value="BNAC02G09200D PROTEIN"/>
    <property type="match status" value="1"/>
</dbReference>
<keyword evidence="3" id="KW-1185">Reference proteome</keyword>
<dbReference type="PANTHER" id="PTHR33710:SF71">
    <property type="entry name" value="ENDONUCLEASE_EXONUCLEASE_PHOSPHATASE DOMAIN-CONTAINING PROTEIN"/>
    <property type="match status" value="1"/>
</dbReference>
<evidence type="ECO:0000256" key="1">
    <source>
        <dbReference type="SAM" id="MobiDB-lite"/>
    </source>
</evidence>
<dbReference type="GeneID" id="120111709"/>
<dbReference type="RefSeq" id="XP_038985496.1">
    <property type="nucleotide sequence ID" value="XM_039129568.1"/>
</dbReference>
<dbReference type="KEGG" id="pda:120111709"/>
<feature type="domain" description="Endonuclease/exonuclease/phosphatase" evidence="2">
    <location>
        <begin position="5"/>
        <end position="226"/>
    </location>
</feature>
<gene>
    <name evidence="4" type="primary">LOC120111709</name>
</gene>
<reference evidence="4" key="2">
    <citation type="submission" date="2025-08" db="UniProtKB">
        <authorList>
            <consortium name="RefSeq"/>
        </authorList>
    </citation>
    <scope>IDENTIFICATION</scope>
    <source>
        <tissue evidence="4">Young leaves</tissue>
    </source>
</reference>
<proteinExistence type="predicted"/>
<feature type="region of interest" description="Disordered" evidence="1">
    <location>
        <begin position="456"/>
        <end position="475"/>
    </location>
</feature>
<evidence type="ECO:0000259" key="2">
    <source>
        <dbReference type="Pfam" id="PF03372"/>
    </source>
</evidence>
<dbReference type="Proteomes" id="UP000228380">
    <property type="component" value="Chromosome 8"/>
</dbReference>
<organism evidence="3 4">
    <name type="scientific">Phoenix dactylifera</name>
    <name type="common">Date palm</name>
    <dbReference type="NCBI Taxonomy" id="42345"/>
    <lineage>
        <taxon>Eukaryota</taxon>
        <taxon>Viridiplantae</taxon>
        <taxon>Streptophyta</taxon>
        <taxon>Embryophyta</taxon>
        <taxon>Tracheophyta</taxon>
        <taxon>Spermatophyta</taxon>
        <taxon>Magnoliopsida</taxon>
        <taxon>Liliopsida</taxon>
        <taxon>Arecaceae</taxon>
        <taxon>Coryphoideae</taxon>
        <taxon>Phoeniceae</taxon>
        <taxon>Phoenix</taxon>
    </lineage>
</organism>
<dbReference type="InterPro" id="IPR036691">
    <property type="entry name" value="Endo/exonu/phosph_ase_sf"/>
</dbReference>
<name>A0A8B9AFK1_PHODC</name>
<dbReference type="Pfam" id="PF03372">
    <property type="entry name" value="Exo_endo_phos"/>
    <property type="match status" value="1"/>
</dbReference>
<evidence type="ECO:0000313" key="3">
    <source>
        <dbReference type="Proteomes" id="UP000228380"/>
    </source>
</evidence>
<dbReference type="Gene3D" id="3.60.10.10">
    <property type="entry name" value="Endonuclease/exonuclease/phosphatase"/>
    <property type="match status" value="1"/>
</dbReference>
<dbReference type="OrthoDB" id="684496at2759"/>
<dbReference type="InterPro" id="IPR005135">
    <property type="entry name" value="Endo/exonuclease/phosphatase"/>
</dbReference>
<dbReference type="SUPFAM" id="SSF56219">
    <property type="entry name" value="DNase I-like"/>
    <property type="match status" value="1"/>
</dbReference>
<dbReference type="AlphaFoldDB" id="A0A8B9AFK1"/>
<protein>
    <submittedName>
        <fullName evidence="4">Uncharacterized protein LOC120111709</fullName>
    </submittedName>
</protein>
<evidence type="ECO:0000313" key="4">
    <source>
        <dbReference type="RefSeq" id="XP_038985496.1"/>
    </source>
</evidence>
<sequence>MRILAWNCRGAAKPAFMSSFRRLVQIHSPEICLLYETRLSGRGLSHVLRRLEVDWESYAVDSQGLSGGIVALWKRGVATIDVFHNCSQQVIMTISEPNAAPWVLCGVYASTNHRTRRVLWDELTHLIALGLPSVMVGDFNCILEESEKRGGRAFTDSVDRREFRDFLSRNGLVDLGFSGPRFTWCNNQSGRARVWERLDRVVASTDWLIRFPSYRVSHLTRIASDHCPLLLSTASGSSHRSPFRFEKVWLSFPQSWDIVRGAWGLPVHGDAMQRVSRKLELTKRRLRRWNREVVGDIFRKLEDVEGAIADLQSREDQVGVLPEADMVSLRGLLATHHSILRQHEIFWRQKSRIQWVREGDRNTSFFHRSTVIRRQRNTIRSLWDERGHWVDDDSAISHILLEFFCSRWTEDSGSDVAGLLPRAESQIEVAANVLRVVSGTSTDVGQQVDPDREVEIDPMAQRVDEPVADLSDFSP</sequence>